<organism evidence="2 3">
    <name type="scientific">Rhizoctonia solani</name>
    <dbReference type="NCBI Taxonomy" id="456999"/>
    <lineage>
        <taxon>Eukaryota</taxon>
        <taxon>Fungi</taxon>
        <taxon>Dikarya</taxon>
        <taxon>Basidiomycota</taxon>
        <taxon>Agaricomycotina</taxon>
        <taxon>Agaricomycetes</taxon>
        <taxon>Cantharellales</taxon>
        <taxon>Ceratobasidiaceae</taxon>
        <taxon>Rhizoctonia</taxon>
    </lineage>
</organism>
<evidence type="ECO:0000313" key="3">
    <source>
        <dbReference type="Proteomes" id="UP000663850"/>
    </source>
</evidence>
<feature type="compositionally biased region" description="Polar residues" evidence="1">
    <location>
        <begin position="1"/>
        <end position="10"/>
    </location>
</feature>
<name>A0A8H3ABV6_9AGAM</name>
<dbReference type="Proteomes" id="UP000663850">
    <property type="component" value="Unassembled WGS sequence"/>
</dbReference>
<comment type="caution">
    <text evidence="2">The sequence shown here is derived from an EMBL/GenBank/DDBJ whole genome shotgun (WGS) entry which is preliminary data.</text>
</comment>
<dbReference type="AlphaFoldDB" id="A0A8H3ABV6"/>
<protein>
    <submittedName>
        <fullName evidence="2">Uncharacterized protein</fullName>
    </submittedName>
</protein>
<sequence>MPSTPNQRTATVDGIPKATKDTQEFDEYGAELDQDARVWKTYMKEAERFDLEQVDGWNRSLDMTFSK</sequence>
<reference evidence="2" key="1">
    <citation type="submission" date="2021-01" db="EMBL/GenBank/DDBJ databases">
        <authorList>
            <person name="Kaushik A."/>
        </authorList>
    </citation>
    <scope>NUCLEOTIDE SEQUENCE</scope>
    <source>
        <strain evidence="2">Type strain: AG8-Rh-89/</strain>
    </source>
</reference>
<accession>A0A8H3ABV6</accession>
<evidence type="ECO:0000256" key="1">
    <source>
        <dbReference type="SAM" id="MobiDB-lite"/>
    </source>
</evidence>
<feature type="region of interest" description="Disordered" evidence="1">
    <location>
        <begin position="1"/>
        <end position="27"/>
    </location>
</feature>
<gene>
    <name evidence="2" type="ORF">RDB_LOCUS7005</name>
</gene>
<dbReference type="EMBL" id="CAJMWZ010000382">
    <property type="protein sequence ID" value="CAE6417939.1"/>
    <property type="molecule type" value="Genomic_DNA"/>
</dbReference>
<evidence type="ECO:0000313" key="2">
    <source>
        <dbReference type="EMBL" id="CAE6417939.1"/>
    </source>
</evidence>
<proteinExistence type="predicted"/>